<sequence length="653" mass="73145">MFEWRRTLRGTLSGIILAAALLPCLLTASYLIERFRTVSQTATVGALEQVARFLTNDVERDYQLLFATVEQLSSDPDIIYAAYTGAFGAKAQQKLEKVRQIHPAAHGLVIVDAFGWPVEVAPTSLELLELEPISPQLNTFFTDRSALNADVLDIDNGQFVQQIYQLQSRDQKEQVELTSNHLFMVLSPLWMSAADKEELHELVGALVVLMPVHSLINAAEKRLGYAQDMGISILDVSMDGQSLLQTQLDRSTLDRHLQIKVQLELEYTEATIELTLGVERISALQQVEALRTELWAIVAGLIIIFGGVAYLGARHLVQPIMVVNQLVSSYANGDYSKKSLKLSFRELQQMATVLEQMAQRIVDDQHQLEQRVKARTSELQTTNEELRHTMDQLKAAQHQLVEAEKMSQLGQLVAGVAHEINTPVGVAVTAATLLERQAQDLEQHVAEESLTRRALEEYVSSTLQTSEMVRSNLQRAANLIRNFKEVAADQSSEHLRQFGLLDYVNSLIKSLQPELKGYQLDISVDGDETLQLHSYPGAYSQVLTNLIMNSLKHGFYRDKHHHIQISFEVHEQHLLLKYRDDGRGIDAVTLPRIFDPFFTTQRTSGGTGLGLHIVYNVVSQKLGGTIEVHSDIGDGVEFNMRMPLALPNRNDAK</sequence>
<dbReference type="SUPFAM" id="SSF55874">
    <property type="entry name" value="ATPase domain of HSP90 chaperone/DNA topoisomerase II/histidine kinase"/>
    <property type="match status" value="1"/>
</dbReference>
<dbReference type="AlphaFoldDB" id="A0A8J6QG82"/>
<dbReference type="Proteomes" id="UP000638014">
    <property type="component" value="Unassembled WGS sequence"/>
</dbReference>
<gene>
    <name evidence="7" type="ORF">IC617_07770</name>
</gene>
<organism evidence="7 8">
    <name type="scientific">Neiella litorisoli</name>
    <dbReference type="NCBI Taxonomy" id="2771431"/>
    <lineage>
        <taxon>Bacteria</taxon>
        <taxon>Pseudomonadati</taxon>
        <taxon>Pseudomonadota</taxon>
        <taxon>Gammaproteobacteria</taxon>
        <taxon>Alteromonadales</taxon>
        <taxon>Echinimonadaceae</taxon>
        <taxon>Neiella</taxon>
    </lineage>
</organism>
<dbReference type="InterPro" id="IPR004358">
    <property type="entry name" value="Sig_transdc_His_kin-like_C"/>
</dbReference>
<reference evidence="7" key="1">
    <citation type="submission" date="2020-09" db="EMBL/GenBank/DDBJ databases">
        <title>A novel bacterium of genus Neiella, isolated from South China Sea.</title>
        <authorList>
            <person name="Huang H."/>
            <person name="Mo K."/>
            <person name="Hu Y."/>
        </authorList>
    </citation>
    <scope>NUCLEOTIDE SEQUENCE</scope>
    <source>
        <strain evidence="7">HB171785</strain>
    </source>
</reference>
<dbReference type="InterPro" id="IPR003594">
    <property type="entry name" value="HATPase_dom"/>
</dbReference>
<feature type="transmembrane region" description="Helical" evidence="5">
    <location>
        <begin position="294"/>
        <end position="313"/>
    </location>
</feature>
<dbReference type="InterPro" id="IPR005467">
    <property type="entry name" value="His_kinase_dom"/>
</dbReference>
<evidence type="ECO:0000256" key="2">
    <source>
        <dbReference type="ARBA" id="ARBA00012438"/>
    </source>
</evidence>
<dbReference type="PROSITE" id="PS50109">
    <property type="entry name" value="HIS_KIN"/>
    <property type="match status" value="1"/>
</dbReference>
<keyword evidence="5" id="KW-0812">Transmembrane</keyword>
<dbReference type="PANTHER" id="PTHR43065:SF47">
    <property type="match status" value="1"/>
</dbReference>
<dbReference type="InterPro" id="IPR003661">
    <property type="entry name" value="HisK_dim/P_dom"/>
</dbReference>
<dbReference type="EMBL" id="JACXAF010000008">
    <property type="protein sequence ID" value="MBD1389319.1"/>
    <property type="molecule type" value="Genomic_DNA"/>
</dbReference>
<comment type="catalytic activity">
    <reaction evidence="1">
        <text>ATP + protein L-histidine = ADP + protein N-phospho-L-histidine.</text>
        <dbReference type="EC" id="2.7.13.3"/>
    </reaction>
</comment>
<keyword evidence="4" id="KW-0175">Coiled coil</keyword>
<dbReference type="CDD" id="cd00082">
    <property type="entry name" value="HisKA"/>
    <property type="match status" value="1"/>
</dbReference>
<dbReference type="Gene3D" id="1.10.287.130">
    <property type="match status" value="1"/>
</dbReference>
<evidence type="ECO:0000313" key="8">
    <source>
        <dbReference type="Proteomes" id="UP000638014"/>
    </source>
</evidence>
<dbReference type="InterPro" id="IPR036890">
    <property type="entry name" value="HATPase_C_sf"/>
</dbReference>
<proteinExistence type="predicted"/>
<dbReference type="PRINTS" id="PR00344">
    <property type="entry name" value="BCTRLSENSOR"/>
</dbReference>
<evidence type="ECO:0000256" key="1">
    <source>
        <dbReference type="ARBA" id="ARBA00000085"/>
    </source>
</evidence>
<feature type="domain" description="Histidine kinase" evidence="6">
    <location>
        <begin position="415"/>
        <end position="646"/>
    </location>
</feature>
<dbReference type="RefSeq" id="WP_191144421.1">
    <property type="nucleotide sequence ID" value="NZ_JACXAF010000008.1"/>
</dbReference>
<dbReference type="EC" id="2.7.13.3" evidence="2"/>
<keyword evidence="5" id="KW-0472">Membrane</keyword>
<keyword evidence="8" id="KW-1185">Reference proteome</keyword>
<dbReference type="Gene3D" id="6.10.340.10">
    <property type="match status" value="1"/>
</dbReference>
<keyword evidence="3" id="KW-0597">Phosphoprotein</keyword>
<evidence type="ECO:0000313" key="7">
    <source>
        <dbReference type="EMBL" id="MBD1389319.1"/>
    </source>
</evidence>
<dbReference type="SMART" id="SM00387">
    <property type="entry name" value="HATPase_c"/>
    <property type="match status" value="1"/>
</dbReference>
<dbReference type="Gene3D" id="3.30.565.10">
    <property type="entry name" value="Histidine kinase-like ATPase, C-terminal domain"/>
    <property type="match status" value="1"/>
</dbReference>
<feature type="coiled-coil region" evidence="4">
    <location>
        <begin position="376"/>
        <end position="406"/>
    </location>
</feature>
<dbReference type="PANTHER" id="PTHR43065">
    <property type="entry name" value="SENSOR HISTIDINE KINASE"/>
    <property type="match status" value="1"/>
</dbReference>
<name>A0A8J6QG82_9GAMM</name>
<dbReference type="GO" id="GO:0000155">
    <property type="term" value="F:phosphorelay sensor kinase activity"/>
    <property type="evidence" value="ECO:0007669"/>
    <property type="project" value="InterPro"/>
</dbReference>
<dbReference type="SMART" id="SM00388">
    <property type="entry name" value="HisKA"/>
    <property type="match status" value="1"/>
</dbReference>
<evidence type="ECO:0000256" key="5">
    <source>
        <dbReference type="SAM" id="Phobius"/>
    </source>
</evidence>
<keyword evidence="5" id="KW-1133">Transmembrane helix</keyword>
<dbReference type="SUPFAM" id="SSF47384">
    <property type="entry name" value="Homodimeric domain of signal transducing histidine kinase"/>
    <property type="match status" value="1"/>
</dbReference>
<protein>
    <recommendedName>
        <fullName evidence="2">histidine kinase</fullName>
        <ecNumber evidence="2">2.7.13.3</ecNumber>
    </recommendedName>
</protein>
<evidence type="ECO:0000256" key="3">
    <source>
        <dbReference type="ARBA" id="ARBA00022553"/>
    </source>
</evidence>
<evidence type="ECO:0000259" key="6">
    <source>
        <dbReference type="PROSITE" id="PS50109"/>
    </source>
</evidence>
<evidence type="ECO:0000256" key="4">
    <source>
        <dbReference type="SAM" id="Coils"/>
    </source>
</evidence>
<comment type="caution">
    <text evidence="7">The sequence shown here is derived from an EMBL/GenBank/DDBJ whole genome shotgun (WGS) entry which is preliminary data.</text>
</comment>
<accession>A0A8J6QG82</accession>
<dbReference type="InterPro" id="IPR036097">
    <property type="entry name" value="HisK_dim/P_sf"/>
</dbReference>
<dbReference type="Pfam" id="PF02518">
    <property type="entry name" value="HATPase_c"/>
    <property type="match status" value="1"/>
</dbReference>